<evidence type="ECO:0000259" key="2">
    <source>
        <dbReference type="Pfam" id="PF01243"/>
    </source>
</evidence>
<proteinExistence type="predicted"/>
<dbReference type="InterPro" id="IPR052019">
    <property type="entry name" value="F420H2_bilvrd_red/Heme_oxyg"/>
</dbReference>
<dbReference type="GO" id="GO:0016627">
    <property type="term" value="F:oxidoreductase activity, acting on the CH-CH group of donors"/>
    <property type="evidence" value="ECO:0007669"/>
    <property type="project" value="TreeGrafter"/>
</dbReference>
<protein>
    <submittedName>
        <fullName evidence="3">PPOX class probable F420-dependent enzyme</fullName>
    </submittedName>
</protein>
<dbReference type="EMBL" id="LR215973">
    <property type="protein sequence ID" value="VFA98709.1"/>
    <property type="molecule type" value="Genomic_DNA"/>
</dbReference>
<dbReference type="Gene3D" id="2.30.110.10">
    <property type="entry name" value="Electron Transport, Fmn-binding Protein, Chain A"/>
    <property type="match status" value="1"/>
</dbReference>
<dbReference type="InterPro" id="IPR019920">
    <property type="entry name" value="F420-binding_dom_put"/>
</dbReference>
<dbReference type="GO" id="GO:0005829">
    <property type="term" value="C:cytosol"/>
    <property type="evidence" value="ECO:0007669"/>
    <property type="project" value="TreeGrafter"/>
</dbReference>
<dbReference type="InterPro" id="IPR012349">
    <property type="entry name" value="Split_barrel_FMN-bd"/>
</dbReference>
<evidence type="ECO:0000313" key="3">
    <source>
        <dbReference type="EMBL" id="VFA98709.1"/>
    </source>
</evidence>
<evidence type="ECO:0000256" key="1">
    <source>
        <dbReference type="ARBA" id="ARBA00023002"/>
    </source>
</evidence>
<name>A0A4U8W1K7_9NOCA</name>
<gene>
    <name evidence="3" type="ORF">NCTC10797_02485</name>
</gene>
<keyword evidence="1" id="KW-0560">Oxidoreductase</keyword>
<reference evidence="3 4" key="1">
    <citation type="submission" date="2019-02" db="EMBL/GenBank/DDBJ databases">
        <authorList>
            <consortium name="Pathogen Informatics"/>
        </authorList>
    </citation>
    <scope>NUCLEOTIDE SEQUENCE [LARGE SCALE GENOMIC DNA]</scope>
    <source>
        <strain evidence="3 4">3012STDY6756504</strain>
    </source>
</reference>
<dbReference type="NCBIfam" id="TIGR03618">
    <property type="entry name" value="Rv1155_F420"/>
    <property type="match status" value="1"/>
</dbReference>
<dbReference type="AlphaFoldDB" id="A0A4U8W1K7"/>
<dbReference type="GO" id="GO:0070967">
    <property type="term" value="F:coenzyme F420 binding"/>
    <property type="evidence" value="ECO:0007669"/>
    <property type="project" value="TreeGrafter"/>
</dbReference>
<sequence length="149" mass="16941">MRRRREVLASVVSISTAVLSDDLKKYVDEERVYATVATVGKDGQPHLTVVWITRDGEDLVFSTTVDRVQGRNIRRDPRVTVMIHPPERPFVYAEIKGSATVTPDPERALPDELSLKYTGKLYRDFNPAWVNDGERIIVRVTPHKVTGRL</sequence>
<evidence type="ECO:0000313" key="4">
    <source>
        <dbReference type="Proteomes" id="UP000290439"/>
    </source>
</evidence>
<accession>A0A4U8W1K7</accession>
<dbReference type="Pfam" id="PF01243">
    <property type="entry name" value="PNPOx_N"/>
    <property type="match status" value="1"/>
</dbReference>
<dbReference type="PANTHER" id="PTHR35176">
    <property type="entry name" value="HEME OXYGENASE HI_0854-RELATED"/>
    <property type="match status" value="1"/>
</dbReference>
<organism evidence="3 4">
    <name type="scientific">Nocardia cyriacigeorgica</name>
    <dbReference type="NCBI Taxonomy" id="135487"/>
    <lineage>
        <taxon>Bacteria</taxon>
        <taxon>Bacillati</taxon>
        <taxon>Actinomycetota</taxon>
        <taxon>Actinomycetes</taxon>
        <taxon>Mycobacteriales</taxon>
        <taxon>Nocardiaceae</taxon>
        <taxon>Nocardia</taxon>
    </lineage>
</organism>
<feature type="domain" description="Pyridoxamine 5'-phosphate oxidase N-terminal" evidence="2">
    <location>
        <begin position="30"/>
        <end position="146"/>
    </location>
</feature>
<dbReference type="PANTHER" id="PTHR35176:SF6">
    <property type="entry name" value="HEME OXYGENASE HI_0854-RELATED"/>
    <property type="match status" value="1"/>
</dbReference>
<dbReference type="Proteomes" id="UP000290439">
    <property type="component" value="Chromosome"/>
</dbReference>
<dbReference type="InterPro" id="IPR011576">
    <property type="entry name" value="Pyridox_Oxase_N"/>
</dbReference>
<dbReference type="SUPFAM" id="SSF50475">
    <property type="entry name" value="FMN-binding split barrel"/>
    <property type="match status" value="1"/>
</dbReference>